<keyword evidence="2" id="KW-1185">Reference proteome</keyword>
<reference evidence="2" key="1">
    <citation type="submission" date="2014-09" db="EMBL/GenBank/DDBJ databases">
        <title>Whole genome shotgun sequence of Streptomyces sp. NBRC 110027.</title>
        <authorList>
            <person name="Komaki H."/>
            <person name="Ichikawa N."/>
            <person name="Katano-Makiyama Y."/>
            <person name="Hosoyama A."/>
            <person name="Hashimoto M."/>
            <person name="Uohara A."/>
            <person name="Kitahashi Y."/>
            <person name="Ohji S."/>
            <person name="Kimura A."/>
            <person name="Yamazoe A."/>
            <person name="Igarashi Y."/>
            <person name="Fujita N."/>
        </authorList>
    </citation>
    <scope>NUCLEOTIDE SEQUENCE [LARGE SCALE GENOMIC DNA]</scope>
    <source>
        <strain evidence="2">NBRC 110027</strain>
    </source>
</reference>
<evidence type="ECO:0000313" key="1">
    <source>
        <dbReference type="EMBL" id="GAO08340.1"/>
    </source>
</evidence>
<reference evidence="1 2" key="2">
    <citation type="journal article" date="2015" name="Stand. Genomic Sci.">
        <title>Draft genome sequence of marine-derived Streptomyces sp. TP-A0598, a producer of anti-MRSA antibiotic lydicamycins.</title>
        <authorList>
            <person name="Komaki H."/>
            <person name="Ichikawa N."/>
            <person name="Hosoyama A."/>
            <person name="Fujita N."/>
            <person name="Igarashi Y."/>
        </authorList>
    </citation>
    <scope>NUCLEOTIDE SEQUENCE [LARGE SCALE GENOMIC DNA]</scope>
    <source>
        <strain evidence="1 2">NBRC 110027</strain>
    </source>
</reference>
<dbReference type="Proteomes" id="UP000048965">
    <property type="component" value="Unassembled WGS sequence"/>
</dbReference>
<dbReference type="EMBL" id="BBNO01000003">
    <property type="protein sequence ID" value="GAO08340.1"/>
    <property type="molecule type" value="Genomic_DNA"/>
</dbReference>
<sequence>MRLPPDSRALGCNSPGAPLTCPAAGERQWSLVEVAARLVAPLDFLTVSAFDLYYEERHRLLGADGSDFLLVNLFRARWGRRCRRRRSGAAGAALRAGRVGRGSPGMAGGVAP</sequence>
<organism evidence="1 2">
    <name type="scientific">Streptomyces lydicamycinicus</name>
    <dbReference type="NCBI Taxonomy" id="1546107"/>
    <lineage>
        <taxon>Bacteria</taxon>
        <taxon>Bacillati</taxon>
        <taxon>Actinomycetota</taxon>
        <taxon>Actinomycetes</taxon>
        <taxon>Kitasatosporales</taxon>
        <taxon>Streptomycetaceae</taxon>
        <taxon>Streptomyces</taxon>
    </lineage>
</organism>
<dbReference type="AlphaFoldDB" id="A0A0P4R5I4"/>
<protein>
    <submittedName>
        <fullName evidence="1">Uncharacterized protein</fullName>
    </submittedName>
</protein>
<comment type="caution">
    <text evidence="1">The sequence shown here is derived from an EMBL/GenBank/DDBJ whole genome shotgun (WGS) entry which is preliminary data.</text>
</comment>
<evidence type="ECO:0000313" key="2">
    <source>
        <dbReference type="Proteomes" id="UP000048965"/>
    </source>
</evidence>
<accession>A0A0P4R5I4</accession>
<proteinExistence type="predicted"/>
<name>A0A0P4R5I4_9ACTN</name>
<gene>
    <name evidence="1" type="ORF">TPA0598_03_08010</name>
</gene>